<protein>
    <submittedName>
        <fullName evidence="1">Uncharacterized protein</fullName>
    </submittedName>
</protein>
<organism evidence="1 2">
    <name type="scientific">Shimazuella alba</name>
    <dbReference type="NCBI Taxonomy" id="2690964"/>
    <lineage>
        <taxon>Bacteria</taxon>
        <taxon>Bacillati</taxon>
        <taxon>Bacillota</taxon>
        <taxon>Bacilli</taxon>
        <taxon>Bacillales</taxon>
        <taxon>Thermoactinomycetaceae</taxon>
        <taxon>Shimazuella</taxon>
    </lineage>
</organism>
<accession>A0A6I4VYW6</accession>
<evidence type="ECO:0000313" key="1">
    <source>
        <dbReference type="EMBL" id="MXQ55718.1"/>
    </source>
</evidence>
<keyword evidence="2" id="KW-1185">Reference proteome</keyword>
<name>A0A6I4VYW6_9BACL</name>
<comment type="caution">
    <text evidence="1">The sequence shown here is derived from an EMBL/GenBank/DDBJ whole genome shotgun (WGS) entry which is preliminary data.</text>
</comment>
<dbReference type="AlphaFoldDB" id="A0A6I4VYW6"/>
<reference evidence="1 2" key="1">
    <citation type="submission" date="2019-12" db="EMBL/GenBank/DDBJ databases">
        <title>Whole-genome analyses of novel actinobacteria.</title>
        <authorList>
            <person name="Sahin N."/>
            <person name="Saygin H."/>
        </authorList>
    </citation>
    <scope>NUCLEOTIDE SEQUENCE [LARGE SCALE GENOMIC DNA]</scope>
    <source>
        <strain evidence="1 2">KC615</strain>
    </source>
</reference>
<dbReference type="RefSeq" id="WP_160803071.1">
    <property type="nucleotide sequence ID" value="NZ_WUUL01000018.1"/>
</dbReference>
<dbReference type="EMBL" id="WUUL01000018">
    <property type="protein sequence ID" value="MXQ55718.1"/>
    <property type="molecule type" value="Genomic_DNA"/>
</dbReference>
<evidence type="ECO:0000313" key="2">
    <source>
        <dbReference type="Proteomes" id="UP000430692"/>
    </source>
</evidence>
<proteinExistence type="predicted"/>
<dbReference type="Proteomes" id="UP000430692">
    <property type="component" value="Unassembled WGS sequence"/>
</dbReference>
<sequence length="91" mass="10382">MAKLGDVKKAIKRLDYSKPGDRAKVRTLLQPFEQEMNYDNDLCDIYVICGGPTVMQEAGYMVNGFSKDPKMSRFPSFPKAVEYANSLRRKL</sequence>
<gene>
    <name evidence="1" type="ORF">GSM42_18715</name>
</gene>